<feature type="compositionally biased region" description="Low complexity" evidence="1">
    <location>
        <begin position="58"/>
        <end position="67"/>
    </location>
</feature>
<protein>
    <submittedName>
        <fullName evidence="2">GLIS3 isoform 13</fullName>
    </submittedName>
    <submittedName>
        <fullName evidence="3">GLIS3 isoform 14</fullName>
    </submittedName>
    <submittedName>
        <fullName evidence="4">GLIS3 isoform 15</fullName>
    </submittedName>
</protein>
<feature type="compositionally biased region" description="Polar residues" evidence="1">
    <location>
        <begin position="81"/>
        <end position="90"/>
    </location>
</feature>
<dbReference type="AlphaFoldDB" id="A0A2J8XHN2"/>
<organism evidence="2">
    <name type="scientific">Pongo abelii</name>
    <name type="common">Sumatran orangutan</name>
    <name type="synonym">Pongo pygmaeus abelii</name>
    <dbReference type="NCBI Taxonomy" id="9601"/>
    <lineage>
        <taxon>Eukaryota</taxon>
        <taxon>Metazoa</taxon>
        <taxon>Chordata</taxon>
        <taxon>Craniata</taxon>
        <taxon>Vertebrata</taxon>
        <taxon>Euteleostomi</taxon>
        <taxon>Mammalia</taxon>
        <taxon>Eutheria</taxon>
        <taxon>Euarchontoglires</taxon>
        <taxon>Primates</taxon>
        <taxon>Haplorrhini</taxon>
        <taxon>Catarrhini</taxon>
        <taxon>Hominidae</taxon>
        <taxon>Pongo</taxon>
    </lineage>
</organism>
<sequence length="90" mass="9606">MMVQRLGLISPPASQVSTACNQISPSLQRAMNAANLNIPPSDTRSLISRESLASTTLSLTESQSASSMKQEWSQGYRALPSLSSNHGSQN</sequence>
<evidence type="ECO:0000313" key="3">
    <source>
        <dbReference type="EMBL" id="PNJ81545.1"/>
    </source>
</evidence>
<dbReference type="EMBL" id="NDHI03003365">
    <property type="protein sequence ID" value="PNJ81545.1"/>
    <property type="molecule type" value="Genomic_DNA"/>
</dbReference>
<accession>A0A2J8XHN2</accession>
<evidence type="ECO:0000313" key="4">
    <source>
        <dbReference type="EMBL" id="PNJ81546.1"/>
    </source>
</evidence>
<evidence type="ECO:0000313" key="2">
    <source>
        <dbReference type="EMBL" id="PNJ81544.1"/>
    </source>
</evidence>
<feature type="non-terminal residue" evidence="2">
    <location>
        <position position="90"/>
    </location>
</feature>
<comment type="caution">
    <text evidence="2">The sequence shown here is derived from an EMBL/GenBank/DDBJ whole genome shotgun (WGS) entry which is preliminary data.</text>
</comment>
<reference evidence="2" key="1">
    <citation type="submission" date="2017-12" db="EMBL/GenBank/DDBJ databases">
        <title>High-resolution comparative analysis of great ape genomes.</title>
        <authorList>
            <person name="Pollen A."/>
            <person name="Hastie A."/>
            <person name="Hormozdiari F."/>
            <person name="Dougherty M."/>
            <person name="Liu R."/>
            <person name="Chaisson M."/>
            <person name="Hoppe E."/>
            <person name="Hill C."/>
            <person name="Pang A."/>
            <person name="Hillier L."/>
            <person name="Baker C."/>
            <person name="Armstrong J."/>
            <person name="Shendure J."/>
            <person name="Paten B."/>
            <person name="Wilson R."/>
            <person name="Chao H."/>
            <person name="Schneider V."/>
            <person name="Ventura M."/>
            <person name="Kronenberg Z."/>
            <person name="Murali S."/>
            <person name="Gordon D."/>
            <person name="Cantsilieris S."/>
            <person name="Munson K."/>
            <person name="Nelson B."/>
            <person name="Raja A."/>
            <person name="Underwood J."/>
            <person name="Diekhans M."/>
            <person name="Fiddes I."/>
            <person name="Haussler D."/>
            <person name="Eichler E."/>
        </authorList>
    </citation>
    <scope>NUCLEOTIDE SEQUENCE [LARGE SCALE GENOMIC DNA]</scope>
    <source>
        <strain evidence="2">Susie</strain>
    </source>
</reference>
<proteinExistence type="predicted"/>
<dbReference type="PROSITE" id="PS51257">
    <property type="entry name" value="PROKAR_LIPOPROTEIN"/>
    <property type="match status" value="1"/>
</dbReference>
<dbReference type="EMBL" id="NDHI03003365">
    <property type="protein sequence ID" value="PNJ81546.1"/>
    <property type="molecule type" value="Genomic_DNA"/>
</dbReference>
<dbReference type="EMBL" id="NDHI03003365">
    <property type="protein sequence ID" value="PNJ81544.1"/>
    <property type="molecule type" value="Genomic_DNA"/>
</dbReference>
<gene>
    <name evidence="2" type="ORF">CR201_G0001649</name>
</gene>
<name>A0A2J8XHN2_PONAB</name>
<evidence type="ECO:0000256" key="1">
    <source>
        <dbReference type="SAM" id="MobiDB-lite"/>
    </source>
</evidence>
<feature type="region of interest" description="Disordered" evidence="1">
    <location>
        <begin position="58"/>
        <end position="90"/>
    </location>
</feature>